<evidence type="ECO:0000256" key="2">
    <source>
        <dbReference type="ARBA" id="ARBA00010799"/>
    </source>
</evidence>
<feature type="transmembrane region" description="Helical" evidence="7">
    <location>
        <begin position="6"/>
        <end position="23"/>
    </location>
</feature>
<evidence type="ECO:0000256" key="6">
    <source>
        <dbReference type="ARBA" id="ARBA00023136"/>
    </source>
</evidence>
<evidence type="ECO:0000313" key="11">
    <source>
        <dbReference type="Proteomes" id="UP000274922"/>
    </source>
</evidence>
<comment type="similarity">
    <text evidence="2">Belongs to the WRB/GET1 family.</text>
</comment>
<evidence type="ECO:0008006" key="12">
    <source>
        <dbReference type="Google" id="ProtNLM"/>
    </source>
</evidence>
<organism evidence="9 11">
    <name type="scientific">Caulochytrium protostelioides</name>
    <dbReference type="NCBI Taxonomy" id="1555241"/>
    <lineage>
        <taxon>Eukaryota</taxon>
        <taxon>Fungi</taxon>
        <taxon>Fungi incertae sedis</taxon>
        <taxon>Chytridiomycota</taxon>
        <taxon>Chytridiomycota incertae sedis</taxon>
        <taxon>Chytridiomycetes</taxon>
        <taxon>Caulochytriales</taxon>
        <taxon>Caulochytriaceae</taxon>
        <taxon>Caulochytrium</taxon>
    </lineage>
</organism>
<dbReference type="EMBL" id="ML010789">
    <property type="protein sequence ID" value="RKO95854.1"/>
    <property type="molecule type" value="Genomic_DNA"/>
</dbReference>
<reference evidence="9" key="2">
    <citation type="submission" date="2018-04" db="EMBL/GenBank/DDBJ databases">
        <title>Leveraging single-cell genomics to expand the Fungal Tree of Life.</title>
        <authorList>
            <consortium name="DOE Joint Genome Institute"/>
            <person name="Ahrendt S.R."/>
            <person name="Quandt C.A."/>
            <person name="Ciobanu D."/>
            <person name="Clum A."/>
            <person name="Salamov A."/>
            <person name="Andreopoulos B."/>
            <person name="Cheng J.-F."/>
            <person name="Woyke T."/>
            <person name="Pelin A."/>
            <person name="Henrissat B."/>
            <person name="Benny G.L."/>
            <person name="Smith M.E."/>
            <person name="James T.Y."/>
            <person name="Grigoriev I.V."/>
        </authorList>
    </citation>
    <scope>NUCLEOTIDE SEQUENCE</scope>
    <source>
        <strain evidence="9">ATCC 52028</strain>
    </source>
</reference>
<dbReference type="GO" id="GO:0071816">
    <property type="term" value="P:tail-anchored membrane protein insertion into ER membrane"/>
    <property type="evidence" value="ECO:0007669"/>
    <property type="project" value="InterPro"/>
</dbReference>
<dbReference type="GO" id="GO:0005789">
    <property type="term" value="C:endoplasmic reticulum membrane"/>
    <property type="evidence" value="ECO:0007669"/>
    <property type="project" value="UniProtKB-SubCell"/>
</dbReference>
<dbReference type="PANTHER" id="PTHR42650:SF1">
    <property type="entry name" value="GUIDED ENTRY OF TAIL-ANCHORED PROTEINS FACTOR 1"/>
    <property type="match status" value="1"/>
</dbReference>
<sequence length="171" mass="18946">MVTIPAPTLLSVFVTAIITALLERFGPPLVIPRLVNLVHRPSPAHRRRAAHLRDLEHTLSSTSAQDQFALWAKTQRALESERAAYTGEAAALLAERQAAARRIKTTIGLVVLVVHFLLWLAFRTLPMLYLPPAFVGPAPLSWIWSIGGSPPGTLSFGLWWTICRTTVRRVI</sequence>
<evidence type="ECO:0000256" key="3">
    <source>
        <dbReference type="ARBA" id="ARBA00022692"/>
    </source>
</evidence>
<keyword evidence="4" id="KW-0256">Endoplasmic reticulum</keyword>
<keyword evidence="5 7" id="KW-1133">Transmembrane helix</keyword>
<keyword evidence="3 7" id="KW-0812">Transmembrane</keyword>
<protein>
    <recommendedName>
        <fullName evidence="12">Guided entry of tail-anchored proteins 1</fullName>
    </recommendedName>
</protein>
<dbReference type="Gene3D" id="1.10.287.660">
    <property type="entry name" value="Helix hairpin bin"/>
    <property type="match status" value="1"/>
</dbReference>
<dbReference type="EMBL" id="ML014131">
    <property type="protein sequence ID" value="RKP02969.1"/>
    <property type="molecule type" value="Genomic_DNA"/>
</dbReference>
<evidence type="ECO:0000256" key="7">
    <source>
        <dbReference type="SAM" id="Phobius"/>
    </source>
</evidence>
<dbReference type="InterPro" id="IPR029012">
    <property type="entry name" value="Helix_hairpin_bin_sf"/>
</dbReference>
<evidence type="ECO:0000256" key="5">
    <source>
        <dbReference type="ARBA" id="ARBA00022989"/>
    </source>
</evidence>
<dbReference type="AlphaFoldDB" id="A0A4V1IV64"/>
<dbReference type="Proteomes" id="UP000274922">
    <property type="component" value="Unassembled WGS sequence"/>
</dbReference>
<dbReference type="Proteomes" id="UP000268535">
    <property type="component" value="Unassembled WGS sequence"/>
</dbReference>
<dbReference type="STRING" id="1555241.A0A4V1IV64"/>
<reference evidence="10 11" key="1">
    <citation type="journal article" date="2018" name="Nat. Microbiol.">
        <title>Leveraging single-cell genomics to expand the fungal tree of life.</title>
        <authorList>
            <person name="Ahrendt S.R."/>
            <person name="Quandt C.A."/>
            <person name="Ciobanu D."/>
            <person name="Clum A."/>
            <person name="Salamov A."/>
            <person name="Andreopoulos B."/>
            <person name="Cheng J.F."/>
            <person name="Woyke T."/>
            <person name="Pelin A."/>
            <person name="Henrissat B."/>
            <person name="Reynolds N.K."/>
            <person name="Benny G.L."/>
            <person name="Smith M.E."/>
            <person name="James T.Y."/>
            <person name="Grigoriev I.V."/>
        </authorList>
    </citation>
    <scope>NUCLEOTIDE SEQUENCE [LARGE SCALE GENOMIC DNA]</scope>
    <source>
        <strain evidence="10 11">ATCC 52028</strain>
    </source>
</reference>
<dbReference type="GO" id="GO:0043529">
    <property type="term" value="C:GET complex"/>
    <property type="evidence" value="ECO:0007669"/>
    <property type="project" value="TreeGrafter"/>
</dbReference>
<evidence type="ECO:0000256" key="4">
    <source>
        <dbReference type="ARBA" id="ARBA00022824"/>
    </source>
</evidence>
<name>A0A4V1IV64_9FUNG</name>
<evidence type="ECO:0000313" key="9">
    <source>
        <dbReference type="EMBL" id="RKP02969.1"/>
    </source>
</evidence>
<dbReference type="GO" id="GO:0043495">
    <property type="term" value="F:protein-membrane adaptor activity"/>
    <property type="evidence" value="ECO:0007669"/>
    <property type="project" value="TreeGrafter"/>
</dbReference>
<dbReference type="InterPro" id="IPR028945">
    <property type="entry name" value="Get1"/>
</dbReference>
<dbReference type="OrthoDB" id="69461at2759"/>
<keyword evidence="6 7" id="KW-0472">Membrane</keyword>
<keyword evidence="11" id="KW-1185">Reference proteome</keyword>
<evidence type="ECO:0000256" key="1">
    <source>
        <dbReference type="ARBA" id="ARBA00004477"/>
    </source>
</evidence>
<evidence type="ECO:0000313" key="10">
    <source>
        <dbReference type="Proteomes" id="UP000268535"/>
    </source>
</evidence>
<accession>A0A4V1IV64</accession>
<comment type="subcellular location">
    <subcellularLocation>
        <location evidence="1">Endoplasmic reticulum membrane</location>
        <topology evidence="1">Multi-pass membrane protein</topology>
    </subcellularLocation>
</comment>
<reference evidence="8" key="3">
    <citation type="submission" date="2018-08" db="EMBL/GenBank/DDBJ databases">
        <title>Leveraging single-cell genomics to expand the Fungal Tree of Life.</title>
        <authorList>
            <consortium name="DOE Joint Genome Institute"/>
            <person name="Ahrendt S.R."/>
            <person name="Quandt C.A."/>
            <person name="Ciobanu D."/>
            <person name="Clum A."/>
            <person name="Salamov A."/>
            <person name="Andreopoulos B."/>
            <person name="Cheng J.-F."/>
            <person name="Woyke T."/>
            <person name="Pelin A."/>
            <person name="Henrissat B."/>
            <person name="Reynolds N."/>
            <person name="Benny G.L."/>
            <person name="Smith M.E."/>
            <person name="James T.Y."/>
            <person name="Grigoriev I.V."/>
        </authorList>
    </citation>
    <scope>NUCLEOTIDE SEQUENCE</scope>
    <source>
        <strain evidence="8">ATCC 52028</strain>
    </source>
</reference>
<dbReference type="Pfam" id="PF04420">
    <property type="entry name" value="CHD5"/>
    <property type="match status" value="1"/>
</dbReference>
<proteinExistence type="inferred from homology"/>
<dbReference type="PANTHER" id="PTHR42650">
    <property type="entry name" value="TAIL-ANCHORED PROTEIN INSERTION RECEPTOR WRB"/>
    <property type="match status" value="1"/>
</dbReference>
<gene>
    <name evidence="8" type="ORF">CAUPRSCDRAFT_12448</name>
    <name evidence="9" type="ORF">CXG81DRAFT_24375</name>
</gene>
<evidence type="ECO:0000313" key="8">
    <source>
        <dbReference type="EMBL" id="RKO95854.1"/>
    </source>
</evidence>
<feature type="transmembrane region" description="Helical" evidence="7">
    <location>
        <begin position="105"/>
        <end position="122"/>
    </location>
</feature>
<feature type="transmembrane region" description="Helical" evidence="7">
    <location>
        <begin position="142"/>
        <end position="162"/>
    </location>
</feature>